<dbReference type="OrthoDB" id="124998at2759"/>
<gene>
    <name evidence="1" type="ORF">PCANC_01446</name>
</gene>
<dbReference type="EMBL" id="PGCJ01000019">
    <property type="protein sequence ID" value="PLW56561.1"/>
    <property type="molecule type" value="Genomic_DNA"/>
</dbReference>
<sequence length="125" mass="15086">MVNRTGKRRRLLEELFESETVEEEEDDETVLLEEIDGNEQERIKPPVQRRPNKEQNHLLGHEKLLQDYFNEDCTYNKTDFARQFQMRKEHFLKIADEVENVCPYFIQKRLDPMRLKFGAKVLSSR</sequence>
<dbReference type="Proteomes" id="UP000235388">
    <property type="component" value="Unassembled WGS sequence"/>
</dbReference>
<reference evidence="1 2" key="1">
    <citation type="submission" date="2017-11" db="EMBL/GenBank/DDBJ databases">
        <title>De novo assembly and phasing of dikaryotic genomes from two isolates of Puccinia coronata f. sp. avenae, the causal agent of oat crown rust.</title>
        <authorList>
            <person name="Miller M.E."/>
            <person name="Zhang Y."/>
            <person name="Omidvar V."/>
            <person name="Sperschneider J."/>
            <person name="Schwessinger B."/>
            <person name="Raley C."/>
            <person name="Palmer J.M."/>
            <person name="Garnica D."/>
            <person name="Upadhyaya N."/>
            <person name="Rathjen J."/>
            <person name="Taylor J.M."/>
            <person name="Park R.F."/>
            <person name="Dodds P.N."/>
            <person name="Hirsch C.D."/>
            <person name="Kianian S.F."/>
            <person name="Figueroa M."/>
        </authorList>
    </citation>
    <scope>NUCLEOTIDE SEQUENCE [LARGE SCALE GENOMIC DNA]</scope>
    <source>
        <strain evidence="1">12NC29</strain>
    </source>
</reference>
<organism evidence="1 2">
    <name type="scientific">Puccinia coronata f. sp. avenae</name>
    <dbReference type="NCBI Taxonomy" id="200324"/>
    <lineage>
        <taxon>Eukaryota</taxon>
        <taxon>Fungi</taxon>
        <taxon>Dikarya</taxon>
        <taxon>Basidiomycota</taxon>
        <taxon>Pucciniomycotina</taxon>
        <taxon>Pucciniomycetes</taxon>
        <taxon>Pucciniales</taxon>
        <taxon>Pucciniaceae</taxon>
        <taxon>Puccinia</taxon>
    </lineage>
</organism>
<name>A0A2N5W2U5_9BASI</name>
<dbReference type="AlphaFoldDB" id="A0A2N5W2U5"/>
<evidence type="ECO:0000313" key="2">
    <source>
        <dbReference type="Proteomes" id="UP000235388"/>
    </source>
</evidence>
<protein>
    <submittedName>
        <fullName evidence="1">Uncharacterized protein</fullName>
    </submittedName>
</protein>
<dbReference type="PANTHER" id="PTHR47150:SF5">
    <property type="entry name" value="OS07G0546750 PROTEIN"/>
    <property type="match status" value="1"/>
</dbReference>
<dbReference type="PANTHER" id="PTHR47150">
    <property type="entry name" value="OS12G0169200 PROTEIN"/>
    <property type="match status" value="1"/>
</dbReference>
<accession>A0A2N5W2U5</accession>
<evidence type="ECO:0000313" key="1">
    <source>
        <dbReference type="EMBL" id="PLW56561.1"/>
    </source>
</evidence>
<keyword evidence="2" id="KW-1185">Reference proteome</keyword>
<proteinExistence type="predicted"/>
<comment type="caution">
    <text evidence="1">The sequence shown here is derived from an EMBL/GenBank/DDBJ whole genome shotgun (WGS) entry which is preliminary data.</text>
</comment>